<accession>A0A9X5C3J5</accession>
<dbReference type="Proteomes" id="UP000474104">
    <property type="component" value="Unassembled WGS sequence"/>
</dbReference>
<sequence>MPAENTREGKKTKPRAKNTRAIIEPYVRRGIPNTEIAEKTGIKYITVWAAAKKIREQLAETKGKNADRHLCKTCKYRAAAYNPNSSWIKCEYALKSGTKRSRGCNVEDCDKYEKGAPVKVKEEP</sequence>
<reference evidence="1 2" key="1">
    <citation type="submission" date="2019-07" db="EMBL/GenBank/DDBJ databases">
        <title>Draft genome sequences of 15 bacterial species constituting the stable defined intestinal microbiota of the GM15 gnotobiotic mouse model.</title>
        <authorList>
            <person name="Elie C."/>
            <person name="Mathieu A."/>
            <person name="Saliou A."/>
            <person name="Darnaud M."/>
            <person name="Leulier F."/>
            <person name="Tamellini A."/>
        </authorList>
    </citation>
    <scope>NUCLEOTIDE SEQUENCE [LARGE SCALE GENOMIC DNA]</scope>
    <source>
        <strain evidence="2">ASF 502</strain>
    </source>
</reference>
<proteinExistence type="predicted"/>
<organism evidence="1 2">
    <name type="scientific">Schaedlerella arabinosiphila</name>
    <dbReference type="NCBI Taxonomy" id="2044587"/>
    <lineage>
        <taxon>Bacteria</taxon>
        <taxon>Bacillati</taxon>
        <taxon>Bacillota</taxon>
        <taxon>Clostridia</taxon>
        <taxon>Lachnospirales</taxon>
        <taxon>Lachnospiraceae</taxon>
        <taxon>Schaedlerella</taxon>
    </lineage>
</organism>
<dbReference type="AlphaFoldDB" id="A0A9X5C3J5"/>
<dbReference type="RefSeq" id="WP_004068306.1">
    <property type="nucleotide sequence ID" value="NZ_VIRB01000001.1"/>
</dbReference>
<dbReference type="OrthoDB" id="2060115at2"/>
<dbReference type="EMBL" id="VIRB01000001">
    <property type="protein sequence ID" value="NDO67215.1"/>
    <property type="molecule type" value="Genomic_DNA"/>
</dbReference>
<comment type="caution">
    <text evidence="1">The sequence shown here is derived from an EMBL/GenBank/DDBJ whole genome shotgun (WGS) entry which is preliminary data.</text>
</comment>
<protein>
    <submittedName>
        <fullName evidence="1">Uncharacterized protein</fullName>
    </submittedName>
</protein>
<evidence type="ECO:0000313" key="1">
    <source>
        <dbReference type="EMBL" id="NDO67215.1"/>
    </source>
</evidence>
<name>A0A9X5C3J5_9FIRM</name>
<gene>
    <name evidence="1" type="ORF">FMM80_00085</name>
</gene>
<evidence type="ECO:0000313" key="2">
    <source>
        <dbReference type="Proteomes" id="UP000474104"/>
    </source>
</evidence>